<reference evidence="2 3" key="1">
    <citation type="journal article" date="2013" name="Genome Announc.">
        <title>First draft genome sequence from a member of the genus agrococcus, isolated from modern microbialites.</title>
        <authorList>
            <person name="White R.A.III."/>
            <person name="Grassa C.J."/>
            <person name="Suttle C.A."/>
        </authorList>
    </citation>
    <scope>NUCLEOTIDE SEQUENCE [LARGE SCALE GENOMIC DNA]</scope>
    <source>
        <strain evidence="2 3">RW1</strain>
    </source>
</reference>
<evidence type="ECO:0000313" key="3">
    <source>
        <dbReference type="Proteomes" id="UP000016462"/>
    </source>
</evidence>
<dbReference type="EMBL" id="ASHR01000003">
    <property type="protein sequence ID" value="ERG65526.1"/>
    <property type="molecule type" value="Genomic_DNA"/>
</dbReference>
<dbReference type="AlphaFoldDB" id="U1MU95"/>
<accession>U1MU95</accession>
<organism evidence="2 3">
    <name type="scientific">Agrococcus pavilionensis RW1</name>
    <dbReference type="NCBI Taxonomy" id="1330458"/>
    <lineage>
        <taxon>Bacteria</taxon>
        <taxon>Bacillati</taxon>
        <taxon>Actinomycetota</taxon>
        <taxon>Actinomycetes</taxon>
        <taxon>Micrococcales</taxon>
        <taxon>Microbacteriaceae</taxon>
        <taxon>Agrococcus</taxon>
    </lineage>
</organism>
<dbReference type="Proteomes" id="UP000016462">
    <property type="component" value="Unassembled WGS sequence"/>
</dbReference>
<name>U1MU95_9MICO</name>
<feature type="region of interest" description="Disordered" evidence="1">
    <location>
        <begin position="1"/>
        <end position="53"/>
    </location>
</feature>
<proteinExistence type="predicted"/>
<evidence type="ECO:0000256" key="1">
    <source>
        <dbReference type="SAM" id="MobiDB-lite"/>
    </source>
</evidence>
<evidence type="ECO:0000313" key="2">
    <source>
        <dbReference type="EMBL" id="ERG65526.1"/>
    </source>
</evidence>
<gene>
    <name evidence="2" type="ORF">L332_13895</name>
</gene>
<sequence>MGTDPISAAGPEISGPAAEAGSGSDRGTAPGARASAAELRPRAPTAQRAGARA</sequence>
<keyword evidence="3" id="KW-1185">Reference proteome</keyword>
<comment type="caution">
    <text evidence="2">The sequence shown here is derived from an EMBL/GenBank/DDBJ whole genome shotgun (WGS) entry which is preliminary data.</text>
</comment>
<protein>
    <submittedName>
        <fullName evidence="2">Uncharacterized protein</fullName>
    </submittedName>
</protein>